<keyword evidence="2" id="KW-1185">Reference proteome</keyword>
<organism evidence="1 2">
    <name type="scientific">Aquimarina addita</name>
    <dbReference type="NCBI Taxonomy" id="870485"/>
    <lineage>
        <taxon>Bacteria</taxon>
        <taxon>Pseudomonadati</taxon>
        <taxon>Bacteroidota</taxon>
        <taxon>Flavobacteriia</taxon>
        <taxon>Flavobacteriales</taxon>
        <taxon>Flavobacteriaceae</taxon>
        <taxon>Aquimarina</taxon>
    </lineage>
</organism>
<dbReference type="RefSeq" id="WP_344924553.1">
    <property type="nucleotide sequence ID" value="NZ_BAABCW010000002.1"/>
</dbReference>
<protein>
    <recommendedName>
        <fullName evidence="3">SIMPL domain-containing protein</fullName>
    </recommendedName>
</protein>
<dbReference type="InterPro" id="IPR007497">
    <property type="entry name" value="SIMPL/DUF541"/>
</dbReference>
<proteinExistence type="predicted"/>
<evidence type="ECO:0000313" key="2">
    <source>
        <dbReference type="Proteomes" id="UP001500459"/>
    </source>
</evidence>
<dbReference type="Pfam" id="PF04402">
    <property type="entry name" value="SIMPL"/>
    <property type="match status" value="1"/>
</dbReference>
<dbReference type="Proteomes" id="UP001500459">
    <property type="component" value="Unassembled WGS sequence"/>
</dbReference>
<comment type="caution">
    <text evidence="1">The sequence shown here is derived from an EMBL/GenBank/DDBJ whole genome shotgun (WGS) entry which is preliminary data.</text>
</comment>
<evidence type="ECO:0008006" key="3">
    <source>
        <dbReference type="Google" id="ProtNLM"/>
    </source>
</evidence>
<evidence type="ECO:0000313" key="1">
    <source>
        <dbReference type="EMBL" id="GAA4109094.1"/>
    </source>
</evidence>
<name>A0ABP7XBE4_9FLAO</name>
<gene>
    <name evidence="1" type="ORF">GCM10022393_05490</name>
</gene>
<reference evidence="2" key="1">
    <citation type="journal article" date="2019" name="Int. J. Syst. Evol. Microbiol.">
        <title>The Global Catalogue of Microorganisms (GCM) 10K type strain sequencing project: providing services to taxonomists for standard genome sequencing and annotation.</title>
        <authorList>
            <consortium name="The Broad Institute Genomics Platform"/>
            <consortium name="The Broad Institute Genome Sequencing Center for Infectious Disease"/>
            <person name="Wu L."/>
            <person name="Ma J."/>
        </authorList>
    </citation>
    <scope>NUCLEOTIDE SEQUENCE [LARGE SCALE GENOMIC DNA]</scope>
    <source>
        <strain evidence="2">JCM 17106</strain>
    </source>
</reference>
<accession>A0ABP7XBE4</accession>
<sequence length="205" mass="23632">MNVVRKVSTTLLLICLIPVFGQEQKNTITVTGECIKNIEIEKFIVNVEFNEIVADAYQNLEAQSLKELQLQFSTMLQKQGINFDKFEEKKLYRITSGQYRTASYFFYATSAVEEVEKIVSIKMKGLRNTWVDVVAKEKTNQELAELHKRALADAQERALLIANVSNKKIGNITYIEDVNYKYQYISSSKEKEPAKYYIKVTFGLE</sequence>
<dbReference type="EMBL" id="BAABCW010000002">
    <property type="protein sequence ID" value="GAA4109094.1"/>
    <property type="molecule type" value="Genomic_DNA"/>
</dbReference>